<reference evidence="2" key="2">
    <citation type="submission" date="2015-11" db="EMBL/GenBank/DDBJ databases">
        <authorList>
            <person name="Zhang Y."/>
            <person name="Guo Z."/>
        </authorList>
    </citation>
    <scope>NUCLEOTIDE SEQUENCE</scope>
</reference>
<dbReference type="OrthoDB" id="6230290at2759"/>
<evidence type="ECO:0000313" key="2">
    <source>
        <dbReference type="EMBL" id="CDS41052.1"/>
    </source>
</evidence>
<dbReference type="Proteomes" id="UP000017246">
    <property type="component" value="Unassembled WGS sequence"/>
</dbReference>
<feature type="compositionally biased region" description="Polar residues" evidence="1">
    <location>
        <begin position="172"/>
        <end position="195"/>
    </location>
</feature>
<gene>
    <name evidence="2" type="ORF">EmuJ_000866700</name>
</gene>
<reference evidence="2" key="1">
    <citation type="journal article" date="2013" name="Nature">
        <title>The genomes of four tapeworm species reveal adaptations to parasitism.</title>
        <authorList>
            <person name="Tsai I.J."/>
            <person name="Zarowiecki M."/>
            <person name="Holroyd N."/>
            <person name="Garciarrubio A."/>
            <person name="Sanchez-Flores A."/>
            <person name="Brooks K.L."/>
            <person name="Tracey A."/>
            <person name="Bobes R.J."/>
            <person name="Fragoso G."/>
            <person name="Sciutto E."/>
            <person name="Aslett M."/>
            <person name="Beasley H."/>
            <person name="Bennett H.M."/>
            <person name="Cai J."/>
            <person name="Camicia F."/>
            <person name="Clark R."/>
            <person name="Cucher M."/>
            <person name="De Silva N."/>
            <person name="Day T.A."/>
            <person name="Deplazes P."/>
            <person name="Estrada K."/>
            <person name="Fernandez C."/>
            <person name="Holland P.W."/>
            <person name="Hou J."/>
            <person name="Hu S."/>
            <person name="Huckvale T."/>
            <person name="Hung S.S."/>
            <person name="Kamenetzky L."/>
            <person name="Keane J.A."/>
            <person name="Kiss F."/>
            <person name="Koziol U."/>
            <person name="Lambert O."/>
            <person name="Liu K."/>
            <person name="Luo X."/>
            <person name="Luo Y."/>
            <person name="Macchiaroli N."/>
            <person name="Nichol S."/>
            <person name="Paps J."/>
            <person name="Parkinson J."/>
            <person name="Pouchkina-Stantcheva N."/>
            <person name="Riddiford N."/>
            <person name="Rosenzvit M."/>
            <person name="Salinas G."/>
            <person name="Wasmuth J.D."/>
            <person name="Zamanian M."/>
            <person name="Zheng Y."/>
            <person name="Cai X."/>
            <person name="Soberon X."/>
            <person name="Olson P.D."/>
            <person name="Laclette J.P."/>
            <person name="Brehm K."/>
            <person name="Berriman M."/>
            <person name="Garciarrubio A."/>
            <person name="Bobes R.J."/>
            <person name="Fragoso G."/>
            <person name="Sanchez-Flores A."/>
            <person name="Estrada K."/>
            <person name="Cevallos M.A."/>
            <person name="Morett E."/>
            <person name="Gonzalez V."/>
            <person name="Portillo T."/>
            <person name="Ochoa-Leyva A."/>
            <person name="Jose M.V."/>
            <person name="Sciutto E."/>
            <person name="Landa A."/>
            <person name="Jimenez L."/>
            <person name="Valdes V."/>
            <person name="Carrero J.C."/>
            <person name="Larralde C."/>
            <person name="Morales-Montor J."/>
            <person name="Limon-Lason J."/>
            <person name="Soberon X."/>
            <person name="Laclette J.P."/>
        </authorList>
    </citation>
    <scope>NUCLEOTIDE SEQUENCE [LARGE SCALE GENOMIC DNA]</scope>
</reference>
<sequence length="373" mass="41471">MLTLDSNPLIRLEKRLAALKHTHNAGLTRSAFLTENNFNVNRQLMESLILRLHSVDPKSKRSKRVANRVKRMRSMSVKPQELFNPHYPGYSGFQSKLHAVKRLHSSEYCDSSDTTFMKDLKELPPLHPSEVETVLRKKDVSARNHPQKGEPIFPPPPDPSCTISARGVATSAGKTSTSNAQRIRKGSQSFNSTGPSPDKYVIPTTSCVPNCDQSMRSDGLLSSLPAASYPHVDLSAKYDPDFYHSSSSSYDQFGLAGFSNDYAGFNSYNRIPSYASWVSLGKYDHNISNRIAQSSASISPPDSAPSYRNYPATVGPENPSGFTTNLPFNQSFQNEDFMHGMPSYPPSIDPQQSAYEMNFSSYNYPPPNTTSYM</sequence>
<name>A0A068YFE1_ECHMU</name>
<accession>A0A068YFE1</accession>
<keyword evidence="3" id="KW-1185">Reference proteome</keyword>
<organism evidence="2 3">
    <name type="scientific">Echinococcus multilocularis</name>
    <name type="common">Fox tapeworm</name>
    <dbReference type="NCBI Taxonomy" id="6211"/>
    <lineage>
        <taxon>Eukaryota</taxon>
        <taxon>Metazoa</taxon>
        <taxon>Spiralia</taxon>
        <taxon>Lophotrochozoa</taxon>
        <taxon>Platyhelminthes</taxon>
        <taxon>Cestoda</taxon>
        <taxon>Eucestoda</taxon>
        <taxon>Cyclophyllidea</taxon>
        <taxon>Taeniidae</taxon>
        <taxon>Echinococcus</taxon>
    </lineage>
</organism>
<proteinExistence type="predicted"/>
<protein>
    <submittedName>
        <fullName evidence="2">Expressed conserved protein</fullName>
    </submittedName>
</protein>
<evidence type="ECO:0000313" key="3">
    <source>
        <dbReference type="Proteomes" id="UP000017246"/>
    </source>
</evidence>
<evidence type="ECO:0000256" key="1">
    <source>
        <dbReference type="SAM" id="MobiDB-lite"/>
    </source>
</evidence>
<dbReference type="OMA" id="KHTHNAG"/>
<feature type="region of interest" description="Disordered" evidence="1">
    <location>
        <begin position="165"/>
        <end position="205"/>
    </location>
</feature>
<dbReference type="EMBL" id="LN902841">
    <property type="protein sequence ID" value="CDS41052.1"/>
    <property type="molecule type" value="Genomic_DNA"/>
</dbReference>
<dbReference type="AlphaFoldDB" id="A0A068YFE1"/>